<dbReference type="InterPro" id="IPR036265">
    <property type="entry name" value="HIT-like_sf"/>
</dbReference>
<dbReference type="GO" id="GO:1990165">
    <property type="term" value="F:single-strand break-containing DNA binding"/>
    <property type="evidence" value="ECO:0007669"/>
    <property type="project" value="TreeGrafter"/>
</dbReference>
<dbReference type="PANTHER" id="PTHR12486">
    <property type="entry name" value="APRATAXIN-RELATED"/>
    <property type="match status" value="1"/>
</dbReference>
<dbReference type="eggNOG" id="KOG0562">
    <property type="taxonomic scope" value="Eukaryota"/>
</dbReference>
<dbReference type="Gene3D" id="3.30.428.10">
    <property type="entry name" value="HIT-like"/>
    <property type="match status" value="1"/>
</dbReference>
<dbReference type="OrthoDB" id="3512845at2759"/>
<dbReference type="GO" id="GO:0000012">
    <property type="term" value="P:single strand break repair"/>
    <property type="evidence" value="ECO:0007669"/>
    <property type="project" value="TreeGrafter"/>
</dbReference>
<dbReference type="SUPFAM" id="SSF54197">
    <property type="entry name" value="HIT-like"/>
    <property type="match status" value="1"/>
</dbReference>
<evidence type="ECO:0000313" key="4">
    <source>
        <dbReference type="Proteomes" id="UP000002630"/>
    </source>
</evidence>
<dbReference type="OMA" id="RVMEMIS"/>
<dbReference type="GO" id="GO:0030983">
    <property type="term" value="F:mismatched DNA binding"/>
    <property type="evidence" value="ECO:0007669"/>
    <property type="project" value="TreeGrafter"/>
</dbReference>
<sequence>MSRIESEYSFGSKPFGHYKGTPRVPIENVKGFRIGRDGWKEVFHLFFKNCDHPALQDQIYFQDERFMVIYDGYPKARHHLLLMPRPSFLDVMRPSDLRREHLSALHQMHALGRAVAEDLSQQGIGEIRIGVHAVPSMEPLHMHIISQDFDSERLRMPRHWNIFTTGSRLLHCRPCA</sequence>
<proteinExistence type="predicted"/>
<comment type="caution">
    <text evidence="1">Lacks conserved residue(s) required for the propagation of feature annotation.</text>
</comment>
<keyword evidence="4" id="KW-1185">Reference proteome</keyword>
<protein>
    <submittedName>
        <fullName evidence="3">Aprataxin</fullName>
    </submittedName>
</protein>
<evidence type="ECO:0000259" key="2">
    <source>
        <dbReference type="PROSITE" id="PS51084"/>
    </source>
</evidence>
<dbReference type="PROSITE" id="PS51084">
    <property type="entry name" value="HIT_2"/>
    <property type="match status" value="1"/>
</dbReference>
<dbReference type="Pfam" id="PF11969">
    <property type="entry name" value="DcpS_C"/>
    <property type="match status" value="1"/>
</dbReference>
<feature type="domain" description="HIT" evidence="2">
    <location>
        <begin position="45"/>
        <end position="154"/>
    </location>
</feature>
<dbReference type="Proteomes" id="UP000002630">
    <property type="component" value="Linkage Group LG30"/>
</dbReference>
<dbReference type="PANTHER" id="PTHR12486:SF4">
    <property type="entry name" value="APRATAXIN"/>
    <property type="match status" value="1"/>
</dbReference>
<dbReference type="GO" id="GO:0003725">
    <property type="term" value="F:double-stranded RNA binding"/>
    <property type="evidence" value="ECO:0007669"/>
    <property type="project" value="TreeGrafter"/>
</dbReference>
<dbReference type="EMBL" id="FN649201">
    <property type="protein sequence ID" value="CBJ28217.1"/>
    <property type="molecule type" value="Genomic_DNA"/>
</dbReference>
<evidence type="ECO:0000313" key="3">
    <source>
        <dbReference type="EMBL" id="CBJ28217.1"/>
    </source>
</evidence>
<organism evidence="3 4">
    <name type="scientific">Ectocarpus siliculosus</name>
    <name type="common">Brown alga</name>
    <name type="synonym">Conferva siliculosa</name>
    <dbReference type="NCBI Taxonomy" id="2880"/>
    <lineage>
        <taxon>Eukaryota</taxon>
        <taxon>Sar</taxon>
        <taxon>Stramenopiles</taxon>
        <taxon>Ochrophyta</taxon>
        <taxon>PX clade</taxon>
        <taxon>Phaeophyceae</taxon>
        <taxon>Ectocarpales</taxon>
        <taxon>Ectocarpaceae</taxon>
        <taxon>Ectocarpus</taxon>
    </lineage>
</organism>
<dbReference type="EMBL" id="FN649755">
    <property type="protein sequence ID" value="CBJ28217.1"/>
    <property type="molecule type" value="Genomic_DNA"/>
</dbReference>
<dbReference type="InterPro" id="IPR011146">
    <property type="entry name" value="HIT-like"/>
</dbReference>
<dbReference type="GO" id="GO:0033699">
    <property type="term" value="F:DNA 5'-adenosine monophosphate hydrolase activity"/>
    <property type="evidence" value="ECO:0007669"/>
    <property type="project" value="TreeGrafter"/>
</dbReference>
<accession>D7G953</accession>
<dbReference type="AlphaFoldDB" id="D7G953"/>
<evidence type="ECO:0000256" key="1">
    <source>
        <dbReference type="PROSITE-ProRule" id="PRU00464"/>
    </source>
</evidence>
<reference evidence="3 4" key="1">
    <citation type="journal article" date="2010" name="Nature">
        <title>The Ectocarpus genome and the independent evolution of multicellularity in brown algae.</title>
        <authorList>
            <person name="Cock J.M."/>
            <person name="Sterck L."/>
            <person name="Rouze P."/>
            <person name="Scornet D."/>
            <person name="Allen A.E."/>
            <person name="Amoutzias G."/>
            <person name="Anthouard V."/>
            <person name="Artiguenave F."/>
            <person name="Aury J.M."/>
            <person name="Badger J.H."/>
            <person name="Beszteri B."/>
            <person name="Billiau K."/>
            <person name="Bonnet E."/>
            <person name="Bothwell J.H."/>
            <person name="Bowler C."/>
            <person name="Boyen C."/>
            <person name="Brownlee C."/>
            <person name="Carrano C.J."/>
            <person name="Charrier B."/>
            <person name="Cho G.Y."/>
            <person name="Coelho S.M."/>
            <person name="Collen J."/>
            <person name="Corre E."/>
            <person name="Da Silva C."/>
            <person name="Delage L."/>
            <person name="Delaroque N."/>
            <person name="Dittami S.M."/>
            <person name="Doulbeau S."/>
            <person name="Elias M."/>
            <person name="Farnham G."/>
            <person name="Gachon C.M."/>
            <person name="Gschloessl B."/>
            <person name="Heesch S."/>
            <person name="Jabbari K."/>
            <person name="Jubin C."/>
            <person name="Kawai H."/>
            <person name="Kimura K."/>
            <person name="Kloareg B."/>
            <person name="Kupper F.C."/>
            <person name="Lang D."/>
            <person name="Le Bail A."/>
            <person name="Leblanc C."/>
            <person name="Lerouge P."/>
            <person name="Lohr M."/>
            <person name="Lopez P.J."/>
            <person name="Martens C."/>
            <person name="Maumus F."/>
            <person name="Michel G."/>
            <person name="Miranda-Saavedra D."/>
            <person name="Morales J."/>
            <person name="Moreau H."/>
            <person name="Motomura T."/>
            <person name="Nagasato C."/>
            <person name="Napoli C.A."/>
            <person name="Nelson D.R."/>
            <person name="Nyvall-Collen P."/>
            <person name="Peters A.F."/>
            <person name="Pommier C."/>
            <person name="Potin P."/>
            <person name="Poulain J."/>
            <person name="Quesneville H."/>
            <person name="Read B."/>
            <person name="Rensing S.A."/>
            <person name="Ritter A."/>
            <person name="Rousvoal S."/>
            <person name="Samanta M."/>
            <person name="Samson G."/>
            <person name="Schroeder D.C."/>
            <person name="Segurens B."/>
            <person name="Strittmatter M."/>
            <person name="Tonon T."/>
            <person name="Tregear J.W."/>
            <person name="Valentin K."/>
            <person name="von Dassow P."/>
            <person name="Yamagishi T."/>
            <person name="Van de Peer Y."/>
            <person name="Wincker P."/>
        </authorList>
    </citation>
    <scope>NUCLEOTIDE SEQUENCE [LARGE SCALE GENOMIC DNA]</scope>
    <source>
        <strain evidence="4">Ec32 / CCAP1310/4</strain>
    </source>
</reference>
<gene>
    <name evidence="3" type="ORF">Esi_0096_0029</name>
</gene>
<dbReference type="InParanoid" id="D7G953"/>
<dbReference type="STRING" id="2880.D7G953"/>
<dbReference type="GO" id="GO:0005634">
    <property type="term" value="C:nucleus"/>
    <property type="evidence" value="ECO:0007669"/>
    <property type="project" value="TreeGrafter"/>
</dbReference>
<name>D7G953_ECTSI</name>
<dbReference type="GO" id="GO:0003697">
    <property type="term" value="F:single-stranded DNA binding"/>
    <property type="evidence" value="ECO:0007669"/>
    <property type="project" value="TreeGrafter"/>
</dbReference>